<keyword evidence="1" id="KW-0472">Membrane</keyword>
<name>A0A7C1IHW4_9CREN</name>
<proteinExistence type="predicted"/>
<dbReference type="PANTHER" id="PTHR41983:SF2">
    <property type="entry name" value="SHORT-CHAIN FATTY ACID TRANSPORTER-RELATED"/>
    <property type="match status" value="1"/>
</dbReference>
<sequence length="120" mass="12919">MAFKLAAISTPLTWPIVCWLLSAVINIFIPSGGGQWAATGEFLLRAGHLVGAPVTKTVIAYRIGDNTTNLLQPFWAVPLLMITGLKARDVMGYSIAFMLLYMIPIAIGLLLMPVSGSPFI</sequence>
<gene>
    <name evidence="2" type="ORF">ENO04_02240</name>
</gene>
<dbReference type="GO" id="GO:0005886">
    <property type="term" value="C:plasma membrane"/>
    <property type="evidence" value="ECO:0007669"/>
    <property type="project" value="TreeGrafter"/>
</dbReference>
<dbReference type="Pfam" id="PF02667">
    <property type="entry name" value="SCFA_trans"/>
    <property type="match status" value="1"/>
</dbReference>
<evidence type="ECO:0000313" key="2">
    <source>
        <dbReference type="EMBL" id="HDS10432.1"/>
    </source>
</evidence>
<dbReference type="InterPro" id="IPR006160">
    <property type="entry name" value="SCFA_transpt_AtoE"/>
</dbReference>
<keyword evidence="1" id="KW-1133">Transmembrane helix</keyword>
<feature type="transmembrane region" description="Helical" evidence="1">
    <location>
        <begin position="12"/>
        <end position="29"/>
    </location>
</feature>
<comment type="caution">
    <text evidence="2">The sequence shown here is derived from an EMBL/GenBank/DDBJ whole genome shotgun (WGS) entry which is preliminary data.</text>
</comment>
<keyword evidence="1" id="KW-0812">Transmembrane</keyword>
<feature type="transmembrane region" description="Helical" evidence="1">
    <location>
        <begin position="90"/>
        <end position="112"/>
    </location>
</feature>
<organism evidence="2">
    <name type="scientific">Fervidicoccus fontis</name>
    <dbReference type="NCBI Taxonomy" id="683846"/>
    <lineage>
        <taxon>Archaea</taxon>
        <taxon>Thermoproteota</taxon>
        <taxon>Thermoprotei</taxon>
        <taxon>Fervidicoccales</taxon>
        <taxon>Fervidicoccaceae</taxon>
        <taxon>Fervidicoccus</taxon>
    </lineage>
</organism>
<evidence type="ECO:0000256" key="1">
    <source>
        <dbReference type="SAM" id="Phobius"/>
    </source>
</evidence>
<dbReference type="EMBL" id="DSDY01000070">
    <property type="protein sequence ID" value="HDS10432.1"/>
    <property type="molecule type" value="Genomic_DNA"/>
</dbReference>
<reference evidence="2" key="1">
    <citation type="journal article" date="2020" name="mSystems">
        <title>Genome- and Community-Level Interaction Insights into Carbon Utilization and Element Cycling Functions of Hydrothermarchaeota in Hydrothermal Sediment.</title>
        <authorList>
            <person name="Zhou Z."/>
            <person name="Liu Y."/>
            <person name="Xu W."/>
            <person name="Pan J."/>
            <person name="Luo Z.H."/>
            <person name="Li M."/>
        </authorList>
    </citation>
    <scope>NUCLEOTIDE SEQUENCE [LARGE SCALE GENOMIC DNA]</scope>
    <source>
        <strain evidence="2">SpSt-123</strain>
    </source>
</reference>
<dbReference type="AlphaFoldDB" id="A0A7C1IHW4"/>
<dbReference type="PANTHER" id="PTHR41983">
    <property type="entry name" value="SHORT-CHAIN FATTY ACID TRANSPORTER-RELATED"/>
    <property type="match status" value="1"/>
</dbReference>
<accession>A0A7C1IHW4</accession>
<protein>
    <submittedName>
        <fullName evidence="2">Short-chain fatty acid transporter</fullName>
    </submittedName>
</protein>